<evidence type="ECO:0000256" key="9">
    <source>
        <dbReference type="ARBA" id="ARBA00047764"/>
    </source>
</evidence>
<evidence type="ECO:0000256" key="2">
    <source>
        <dbReference type="ARBA" id="ARBA00004613"/>
    </source>
</evidence>
<evidence type="ECO:0000313" key="13">
    <source>
        <dbReference type="EMBL" id="KAJ8269082.1"/>
    </source>
</evidence>
<dbReference type="InterPro" id="IPR032466">
    <property type="entry name" value="Metal_Hydrolase"/>
</dbReference>
<comment type="similarity">
    <text evidence="3">Belongs to the metallo-dependent hydrolases superfamily. Adenosine and AMP deaminases family. ADGF subfamily.</text>
</comment>
<evidence type="ECO:0000256" key="8">
    <source>
        <dbReference type="ARBA" id="ARBA00022801"/>
    </source>
</evidence>
<name>A0A9Q1HYD7_CONCO</name>
<keyword evidence="6" id="KW-0479">Metal-binding</keyword>
<dbReference type="EMBL" id="JAFJMO010000008">
    <property type="protein sequence ID" value="KAJ8269082.1"/>
    <property type="molecule type" value="Genomic_DNA"/>
</dbReference>
<feature type="region of interest" description="Disordered" evidence="10">
    <location>
        <begin position="1"/>
        <end position="98"/>
    </location>
</feature>
<feature type="domain" description="Adenosine/AMP deaminase N-terminal" evidence="12">
    <location>
        <begin position="237"/>
        <end position="303"/>
    </location>
</feature>
<evidence type="ECO:0000259" key="12">
    <source>
        <dbReference type="Pfam" id="PF08451"/>
    </source>
</evidence>
<feature type="compositionally biased region" description="Basic and acidic residues" evidence="10">
    <location>
        <begin position="46"/>
        <end position="61"/>
    </location>
</feature>
<dbReference type="GO" id="GO:0004000">
    <property type="term" value="F:adenosine deaminase activity"/>
    <property type="evidence" value="ECO:0007669"/>
    <property type="project" value="InterPro"/>
</dbReference>
<accession>A0A9Q1HYD7</accession>
<dbReference type="GO" id="GO:0046103">
    <property type="term" value="P:inosine biosynthetic process"/>
    <property type="evidence" value="ECO:0007669"/>
    <property type="project" value="TreeGrafter"/>
</dbReference>
<proteinExistence type="inferred from homology"/>
<dbReference type="InterPro" id="IPR013659">
    <property type="entry name" value="A_deaminase_N"/>
</dbReference>
<dbReference type="PANTHER" id="PTHR11409:SF39">
    <property type="entry name" value="ADENOSINE DEAMINASE 2"/>
    <property type="match status" value="1"/>
</dbReference>
<evidence type="ECO:0000256" key="1">
    <source>
        <dbReference type="ARBA" id="ARBA00001947"/>
    </source>
</evidence>
<comment type="catalytic activity">
    <reaction evidence="9">
        <text>adenosine + H2O + H(+) = inosine + NH4(+)</text>
        <dbReference type="Rhea" id="RHEA:24408"/>
        <dbReference type="ChEBI" id="CHEBI:15377"/>
        <dbReference type="ChEBI" id="CHEBI:15378"/>
        <dbReference type="ChEBI" id="CHEBI:16335"/>
        <dbReference type="ChEBI" id="CHEBI:17596"/>
        <dbReference type="ChEBI" id="CHEBI:28938"/>
        <dbReference type="EC" id="3.5.4.4"/>
    </reaction>
</comment>
<dbReference type="FunFam" id="3.20.20.140:FF:000017">
    <property type="entry name" value="Adenosine deaminase 2"/>
    <property type="match status" value="1"/>
</dbReference>
<evidence type="ECO:0000256" key="6">
    <source>
        <dbReference type="ARBA" id="ARBA00022723"/>
    </source>
</evidence>
<sequence length="711" mass="79307">MSPQGSEGSGGSLLSPSPLPPEGPHCGPADSCKAGSPVKPAPLEPDGDRPDSPKEILDLDSHNAAARRSASGFPYDPRTAPHPHMMPRPPYSTHPYHGAHYAPQRPHPHLMEALQRPPHLPFPPGQPRMALYGHPQASGHFQGMQVQQRALAPEHYLHPGQQAMCTGSPRSTGKTPSCRASCCPKIHALAHILHRRSPPNTAYSMAPQPFLHGLQVTVLSVLLLCWAGVCGGSPDPRHRDSLIQQEASQQTGGTVLLTEAERRLSTHLHKLKRQEVEGPQFPPAMHFFKARPFIQRSPVFKLLQKMPKGAALHLHDFSVVGVDWLVKNVTYRRHCYICFTPTQSVRFVFSATQPRPLPCCSSWVLLETLRAKVDNTSDLDHSLMQNLTLFTDDPAAAYPSQDVVWSRFEETFLAALGLVTHAPVFKDYFYEALRQFYMDNVMYLELRALLVKTYELDGRLHDRAWSLEAYRDVARQFVTEHPDFLGARIIFTVHRGLNLSEAEAVVEEAMQLQKKFPEVMAGFDMVGREDRGRPLWYFREALSLPAERGVTLPYFFHAGETDWEGRDVDENLLDALLFNTSRIGHGFALTRHPLAKELSRKRGVAVEVCPISNQVLKLVSDLRTHPAASLMSEGHPMVVSSDDPATFGATGLSYDFYEAFVGLGGLSAHLGTLKELAMNSIRYSSLSPQLKDKALALWQRKWDQFISENSQ</sequence>
<dbReference type="SUPFAM" id="SSF51556">
    <property type="entry name" value="Metallo-dependent hydrolases"/>
    <property type="match status" value="1"/>
</dbReference>
<dbReference type="InterPro" id="IPR006331">
    <property type="entry name" value="ADGF"/>
</dbReference>
<dbReference type="GO" id="GO:0046872">
    <property type="term" value="F:metal ion binding"/>
    <property type="evidence" value="ECO:0007669"/>
    <property type="project" value="UniProtKB-KW"/>
</dbReference>
<dbReference type="Proteomes" id="UP001152803">
    <property type="component" value="Unassembled WGS sequence"/>
</dbReference>
<comment type="subcellular location">
    <subcellularLocation>
        <location evidence="2">Secreted</location>
    </subcellularLocation>
</comment>
<organism evidence="13 14">
    <name type="scientific">Conger conger</name>
    <name type="common">Conger eel</name>
    <name type="synonym">Muraena conger</name>
    <dbReference type="NCBI Taxonomy" id="82655"/>
    <lineage>
        <taxon>Eukaryota</taxon>
        <taxon>Metazoa</taxon>
        <taxon>Chordata</taxon>
        <taxon>Craniata</taxon>
        <taxon>Vertebrata</taxon>
        <taxon>Euteleostomi</taxon>
        <taxon>Actinopterygii</taxon>
        <taxon>Neopterygii</taxon>
        <taxon>Teleostei</taxon>
        <taxon>Anguilliformes</taxon>
        <taxon>Congridae</taxon>
        <taxon>Conger</taxon>
    </lineage>
</organism>
<dbReference type="CDD" id="cd01321">
    <property type="entry name" value="ADGF"/>
    <property type="match status" value="1"/>
</dbReference>
<evidence type="ECO:0000259" key="11">
    <source>
        <dbReference type="Pfam" id="PF00962"/>
    </source>
</evidence>
<dbReference type="Pfam" id="PF08451">
    <property type="entry name" value="A_deaminase_N"/>
    <property type="match status" value="1"/>
</dbReference>
<keyword evidence="5" id="KW-0964">Secreted</keyword>
<dbReference type="NCBIfam" id="TIGR01431">
    <property type="entry name" value="adm_rel"/>
    <property type="match status" value="1"/>
</dbReference>
<dbReference type="GO" id="GO:0005615">
    <property type="term" value="C:extracellular space"/>
    <property type="evidence" value="ECO:0007669"/>
    <property type="project" value="InterPro"/>
</dbReference>
<dbReference type="InterPro" id="IPR001365">
    <property type="entry name" value="A_deaminase_dom"/>
</dbReference>
<evidence type="ECO:0000256" key="10">
    <source>
        <dbReference type="SAM" id="MobiDB-lite"/>
    </source>
</evidence>
<dbReference type="OrthoDB" id="7202371at2759"/>
<gene>
    <name evidence="13" type="ORF">COCON_G00116890</name>
</gene>
<dbReference type="InterPro" id="IPR006330">
    <property type="entry name" value="Ado/ade_deaminase"/>
</dbReference>
<evidence type="ECO:0000256" key="7">
    <source>
        <dbReference type="ARBA" id="ARBA00022729"/>
    </source>
</evidence>
<reference evidence="13" key="1">
    <citation type="journal article" date="2023" name="Science">
        <title>Genome structures resolve the early diversification of teleost fishes.</title>
        <authorList>
            <person name="Parey E."/>
            <person name="Louis A."/>
            <person name="Montfort J."/>
            <person name="Bouchez O."/>
            <person name="Roques C."/>
            <person name="Iampietro C."/>
            <person name="Lluch J."/>
            <person name="Castinel A."/>
            <person name="Donnadieu C."/>
            <person name="Desvignes T."/>
            <person name="Floi Bucao C."/>
            <person name="Jouanno E."/>
            <person name="Wen M."/>
            <person name="Mejri S."/>
            <person name="Dirks R."/>
            <person name="Jansen H."/>
            <person name="Henkel C."/>
            <person name="Chen W.J."/>
            <person name="Zahm M."/>
            <person name="Cabau C."/>
            <person name="Klopp C."/>
            <person name="Thompson A.W."/>
            <person name="Robinson-Rechavi M."/>
            <person name="Braasch I."/>
            <person name="Lecointre G."/>
            <person name="Bobe J."/>
            <person name="Postlethwait J.H."/>
            <person name="Berthelot C."/>
            <person name="Roest Crollius H."/>
            <person name="Guiguen Y."/>
        </authorList>
    </citation>
    <scope>NUCLEOTIDE SEQUENCE</scope>
    <source>
        <strain evidence="13">Concon-B</strain>
    </source>
</reference>
<evidence type="ECO:0000256" key="3">
    <source>
        <dbReference type="ARBA" id="ARBA00006083"/>
    </source>
</evidence>
<dbReference type="GO" id="GO:0006154">
    <property type="term" value="P:adenosine catabolic process"/>
    <property type="evidence" value="ECO:0007669"/>
    <property type="project" value="InterPro"/>
</dbReference>
<dbReference type="PANTHER" id="PTHR11409">
    <property type="entry name" value="ADENOSINE DEAMINASE"/>
    <property type="match status" value="1"/>
</dbReference>
<evidence type="ECO:0000256" key="4">
    <source>
        <dbReference type="ARBA" id="ARBA00012784"/>
    </source>
</evidence>
<dbReference type="Pfam" id="PF00962">
    <property type="entry name" value="A_deaminase"/>
    <property type="match status" value="1"/>
</dbReference>
<evidence type="ECO:0000256" key="5">
    <source>
        <dbReference type="ARBA" id="ARBA00022525"/>
    </source>
</evidence>
<evidence type="ECO:0000313" key="14">
    <source>
        <dbReference type="Proteomes" id="UP001152803"/>
    </source>
</evidence>
<protein>
    <recommendedName>
        <fullName evidence="4">adenosine deaminase</fullName>
        <ecNumber evidence="4">3.5.4.4</ecNumber>
    </recommendedName>
</protein>
<keyword evidence="14" id="KW-1185">Reference proteome</keyword>
<keyword evidence="7" id="KW-0732">Signal</keyword>
<feature type="domain" description="Adenosine deaminase" evidence="11">
    <location>
        <begin position="403"/>
        <end position="692"/>
    </location>
</feature>
<keyword evidence="8" id="KW-0378">Hydrolase</keyword>
<dbReference type="Gene3D" id="3.20.20.140">
    <property type="entry name" value="Metal-dependent hydrolases"/>
    <property type="match status" value="1"/>
</dbReference>
<comment type="caution">
    <text evidence="13">The sequence shown here is derived from an EMBL/GenBank/DDBJ whole genome shotgun (WGS) entry which is preliminary data.</text>
</comment>
<dbReference type="AlphaFoldDB" id="A0A9Q1HYD7"/>
<comment type="cofactor">
    <cofactor evidence="1">
        <name>Zn(2+)</name>
        <dbReference type="ChEBI" id="CHEBI:29105"/>
    </cofactor>
</comment>
<dbReference type="EC" id="3.5.4.4" evidence="4"/>